<dbReference type="InterPro" id="IPR011009">
    <property type="entry name" value="Kinase-like_dom_sf"/>
</dbReference>
<keyword evidence="11" id="KW-1185">Reference proteome</keyword>
<dbReference type="PROSITE" id="PS50132">
    <property type="entry name" value="RGS"/>
    <property type="match status" value="1"/>
</dbReference>
<dbReference type="PANTHER" id="PTHR24355">
    <property type="entry name" value="G PROTEIN-COUPLED RECEPTOR KINASE/RIBOSOMAL PROTEIN S6 KINASE"/>
    <property type="match status" value="1"/>
</dbReference>
<dbReference type="InterPro" id="IPR000719">
    <property type="entry name" value="Prot_kinase_dom"/>
</dbReference>
<dbReference type="InterPro" id="IPR045270">
    <property type="entry name" value="STKc_AGC"/>
</dbReference>
<evidence type="ECO:0000313" key="10">
    <source>
        <dbReference type="EMBL" id="GMH55164.1"/>
    </source>
</evidence>
<organism evidence="10 11">
    <name type="scientific">Triparma laevis f. longispina</name>
    <dbReference type="NCBI Taxonomy" id="1714387"/>
    <lineage>
        <taxon>Eukaryota</taxon>
        <taxon>Sar</taxon>
        <taxon>Stramenopiles</taxon>
        <taxon>Ochrophyta</taxon>
        <taxon>Bolidophyceae</taxon>
        <taxon>Parmales</taxon>
        <taxon>Triparmaceae</taxon>
        <taxon>Triparma</taxon>
    </lineage>
</organism>
<name>A0A9W6ZRB7_9STRA</name>
<evidence type="ECO:0000256" key="1">
    <source>
        <dbReference type="ARBA" id="ARBA00022527"/>
    </source>
</evidence>
<evidence type="ECO:0000259" key="9">
    <source>
        <dbReference type="PROSITE" id="PS51285"/>
    </source>
</evidence>
<dbReference type="SMART" id="SM00220">
    <property type="entry name" value="S_TKc"/>
    <property type="match status" value="1"/>
</dbReference>
<keyword evidence="3 6" id="KW-0547">Nucleotide-binding</keyword>
<dbReference type="EMBL" id="BRXW01000441">
    <property type="protein sequence ID" value="GMH55164.1"/>
    <property type="molecule type" value="Genomic_DNA"/>
</dbReference>
<dbReference type="PANTHER" id="PTHR24355:SF18">
    <property type="entry name" value="G PROTEIN-COUPLED RECEPTOR KINASE"/>
    <property type="match status" value="1"/>
</dbReference>
<dbReference type="PROSITE" id="PS50011">
    <property type="entry name" value="PROTEIN_KINASE_DOM"/>
    <property type="match status" value="1"/>
</dbReference>
<dbReference type="SUPFAM" id="SSF56112">
    <property type="entry name" value="Protein kinase-like (PK-like)"/>
    <property type="match status" value="1"/>
</dbReference>
<dbReference type="PROSITE" id="PS51285">
    <property type="entry name" value="AGC_KINASE_CTER"/>
    <property type="match status" value="1"/>
</dbReference>
<feature type="binding site" evidence="6">
    <location>
        <position position="248"/>
    </location>
    <ligand>
        <name>ATP</name>
        <dbReference type="ChEBI" id="CHEBI:30616"/>
    </ligand>
</feature>
<evidence type="ECO:0000313" key="11">
    <source>
        <dbReference type="Proteomes" id="UP001165122"/>
    </source>
</evidence>
<evidence type="ECO:0000256" key="6">
    <source>
        <dbReference type="PROSITE-ProRule" id="PRU10141"/>
    </source>
</evidence>
<keyword evidence="2" id="KW-0808">Transferase</keyword>
<keyword evidence="4" id="KW-0418">Kinase</keyword>
<evidence type="ECO:0000256" key="2">
    <source>
        <dbReference type="ARBA" id="ARBA00022679"/>
    </source>
</evidence>
<feature type="domain" description="AGC-kinase C-terminal" evidence="9">
    <location>
        <begin position="487"/>
        <end position="554"/>
    </location>
</feature>
<dbReference type="Gene3D" id="3.30.200.20">
    <property type="entry name" value="Phosphorylase Kinase, domain 1"/>
    <property type="match status" value="1"/>
</dbReference>
<dbReference type="InterPro" id="IPR016137">
    <property type="entry name" value="RGS"/>
</dbReference>
<evidence type="ECO:0000256" key="5">
    <source>
        <dbReference type="ARBA" id="ARBA00022840"/>
    </source>
</evidence>
<dbReference type="AlphaFoldDB" id="A0A9W6ZRB7"/>
<comment type="caution">
    <text evidence="10">The sequence shown here is derived from an EMBL/GenBank/DDBJ whole genome shotgun (WGS) entry which is preliminary data.</text>
</comment>
<dbReference type="CDD" id="cd05123">
    <property type="entry name" value="STKc_AGC"/>
    <property type="match status" value="1"/>
</dbReference>
<evidence type="ECO:0000259" key="8">
    <source>
        <dbReference type="PROSITE" id="PS50132"/>
    </source>
</evidence>
<evidence type="ECO:0000256" key="4">
    <source>
        <dbReference type="ARBA" id="ARBA00022777"/>
    </source>
</evidence>
<reference evidence="11" key="1">
    <citation type="journal article" date="2023" name="Commun. Biol.">
        <title>Genome analysis of Parmales, the sister group of diatoms, reveals the evolutionary specialization of diatoms from phago-mixotrophs to photoautotrophs.</title>
        <authorList>
            <person name="Ban H."/>
            <person name="Sato S."/>
            <person name="Yoshikawa S."/>
            <person name="Yamada K."/>
            <person name="Nakamura Y."/>
            <person name="Ichinomiya M."/>
            <person name="Sato N."/>
            <person name="Blanc-Mathieu R."/>
            <person name="Endo H."/>
            <person name="Kuwata A."/>
            <person name="Ogata H."/>
        </authorList>
    </citation>
    <scope>NUCLEOTIDE SEQUENCE [LARGE SCALE GENOMIC DNA]</scope>
    <source>
        <strain evidence="11">NIES 3700</strain>
    </source>
</reference>
<keyword evidence="1" id="KW-0723">Serine/threonine-protein kinase</keyword>
<dbReference type="GO" id="GO:0005524">
    <property type="term" value="F:ATP binding"/>
    <property type="evidence" value="ECO:0007669"/>
    <property type="project" value="UniProtKB-UniRule"/>
</dbReference>
<sequence>MDAMMEQAENDAYLSTLNDLKPTAPFDFGEQVEIKAHMETNPQLTEYPSVIKSHIGAYLFGRFCREEGLACAPKWLFMESYCKLVNCSSLTASKNAANTLLNDFMDDSAFVPPVKDSSDVTIWLDLGKVDTSNMAAVGPGLNPINFDLENDLFSTAQQAISGSKKKGFVEKAPFEAIAKAVSAYLFTNFFEKFSKSQYMHKYMKFEHFFSNHKFGEEDFEIFRVLGRGGFGLVNGCRCIRTGKVYAMKTMDKRRVKMNRGQQMCIYEKELLECCNSRFVLDLKYAFVNDYELFIIMDVKAGGDLNFQLQDQKKFSVAVSQYYMVRVMLGLQDMHDAGWIYRDLKPENLLLDTDGTCSISDLGLACPYEEGMSGIAGTPGYWPPEMLLKKPYTKMCDFWTLGVVLVEFLTGTCPFRSKQALEYGKSKGEKDKLLCCNLAVMEMDYVFDDSMGMSEEAIDLAQCLLKKNPDERIGQTGIEEIRKHKFFEGFNWEAVKDGSMDPPFVPDSEVNAADSDSIGKFKNESEIQAIDLSEKDHAKYKKFVHQNKKAFEEDVVGLLQWEQRQGRPLTATPPLEKSKTCTIS</sequence>
<dbReference type="GO" id="GO:0004674">
    <property type="term" value="F:protein serine/threonine kinase activity"/>
    <property type="evidence" value="ECO:0007669"/>
    <property type="project" value="UniProtKB-KW"/>
</dbReference>
<evidence type="ECO:0000259" key="7">
    <source>
        <dbReference type="PROSITE" id="PS50011"/>
    </source>
</evidence>
<evidence type="ECO:0008006" key="12">
    <source>
        <dbReference type="Google" id="ProtNLM"/>
    </source>
</evidence>
<dbReference type="Gene3D" id="1.10.510.10">
    <property type="entry name" value="Transferase(Phosphotransferase) domain 1"/>
    <property type="match status" value="1"/>
</dbReference>
<dbReference type="OrthoDB" id="354826at2759"/>
<gene>
    <name evidence="10" type="ORF">TrLO_g5822</name>
</gene>
<dbReference type="InterPro" id="IPR000961">
    <property type="entry name" value="AGC-kinase_C"/>
</dbReference>
<dbReference type="PROSITE" id="PS00107">
    <property type="entry name" value="PROTEIN_KINASE_ATP"/>
    <property type="match status" value="1"/>
</dbReference>
<dbReference type="InterPro" id="IPR017441">
    <property type="entry name" value="Protein_kinase_ATP_BS"/>
</dbReference>
<feature type="domain" description="RGS" evidence="8">
    <location>
        <begin position="46"/>
        <end position="203"/>
    </location>
</feature>
<evidence type="ECO:0000256" key="3">
    <source>
        <dbReference type="ARBA" id="ARBA00022741"/>
    </source>
</evidence>
<feature type="domain" description="Protein kinase" evidence="7">
    <location>
        <begin position="219"/>
        <end position="486"/>
    </location>
</feature>
<accession>A0A9W6ZRB7</accession>
<dbReference type="Pfam" id="PF00069">
    <property type="entry name" value="Pkinase"/>
    <property type="match status" value="1"/>
</dbReference>
<keyword evidence="5 6" id="KW-0067">ATP-binding</keyword>
<dbReference type="Proteomes" id="UP001165122">
    <property type="component" value="Unassembled WGS sequence"/>
</dbReference>
<proteinExistence type="predicted"/>
<protein>
    <recommendedName>
        <fullName evidence="12">G protein-coupled receptor kinase</fullName>
    </recommendedName>
</protein>